<feature type="transmembrane region" description="Helical" evidence="6">
    <location>
        <begin position="31"/>
        <end position="55"/>
    </location>
</feature>
<gene>
    <name evidence="8" type="ORF">Scep_026199</name>
</gene>
<evidence type="ECO:0000256" key="1">
    <source>
        <dbReference type="ARBA" id="ARBA00004141"/>
    </source>
</evidence>
<evidence type="ECO:0000256" key="3">
    <source>
        <dbReference type="ARBA" id="ARBA00022989"/>
    </source>
</evidence>
<dbReference type="GO" id="GO:0000293">
    <property type="term" value="F:ferric-chelate reductase activity"/>
    <property type="evidence" value="ECO:0007669"/>
    <property type="project" value="TreeGrafter"/>
</dbReference>
<reference evidence="8 9" key="1">
    <citation type="submission" date="2024-01" db="EMBL/GenBank/DDBJ databases">
        <title>Genome assemblies of Stephania.</title>
        <authorList>
            <person name="Yang L."/>
        </authorList>
    </citation>
    <scope>NUCLEOTIDE SEQUENCE [LARGE SCALE GENOMIC DNA]</scope>
    <source>
        <strain evidence="8">JXDWG</strain>
        <tissue evidence="8">Leaf</tissue>
    </source>
</reference>
<keyword evidence="2 6" id="KW-0812">Transmembrane</keyword>
<feature type="transmembrane region" description="Helical" evidence="6">
    <location>
        <begin position="409"/>
        <end position="429"/>
    </location>
</feature>
<dbReference type="InterPro" id="IPR013121">
    <property type="entry name" value="Fe_red_NAD-bd_6"/>
</dbReference>
<protein>
    <recommendedName>
        <fullName evidence="7">FAD-binding FR-type domain-containing protein</fullName>
    </recommendedName>
</protein>
<comment type="caution">
    <text evidence="8">The sequence shown here is derived from an EMBL/GenBank/DDBJ whole genome shotgun (WGS) entry which is preliminary data.</text>
</comment>
<dbReference type="SFLD" id="SFLDS00052">
    <property type="entry name" value="Ferric_Reductase_Domain"/>
    <property type="match status" value="1"/>
</dbReference>
<feature type="transmembrane region" description="Helical" evidence="6">
    <location>
        <begin position="106"/>
        <end position="135"/>
    </location>
</feature>
<comment type="subcellular location">
    <subcellularLocation>
        <location evidence="1">Membrane</location>
        <topology evidence="1">Multi-pass membrane protein</topology>
    </subcellularLocation>
</comment>
<evidence type="ECO:0000256" key="4">
    <source>
        <dbReference type="ARBA" id="ARBA00023002"/>
    </source>
</evidence>
<dbReference type="Pfam" id="PF08030">
    <property type="entry name" value="NAD_binding_6"/>
    <property type="match status" value="1"/>
</dbReference>
<keyword evidence="5 6" id="KW-0472">Membrane</keyword>
<dbReference type="InterPro" id="IPR039261">
    <property type="entry name" value="FNR_nucleotide-bd"/>
</dbReference>
<name>A0AAP0EM78_9MAGN</name>
<dbReference type="SUPFAM" id="SSF52343">
    <property type="entry name" value="Ferredoxin reductase-like, C-terminal NADP-linked domain"/>
    <property type="match status" value="1"/>
</dbReference>
<organism evidence="8 9">
    <name type="scientific">Stephania cephalantha</name>
    <dbReference type="NCBI Taxonomy" id="152367"/>
    <lineage>
        <taxon>Eukaryota</taxon>
        <taxon>Viridiplantae</taxon>
        <taxon>Streptophyta</taxon>
        <taxon>Embryophyta</taxon>
        <taxon>Tracheophyta</taxon>
        <taxon>Spermatophyta</taxon>
        <taxon>Magnoliopsida</taxon>
        <taxon>Ranunculales</taxon>
        <taxon>Menispermaceae</taxon>
        <taxon>Menispermoideae</taxon>
        <taxon>Cissampelideae</taxon>
        <taxon>Stephania</taxon>
    </lineage>
</organism>
<accession>A0AAP0EM78</accession>
<evidence type="ECO:0000313" key="8">
    <source>
        <dbReference type="EMBL" id="KAK9094730.1"/>
    </source>
</evidence>
<dbReference type="InterPro" id="IPR013112">
    <property type="entry name" value="FAD-bd_8"/>
</dbReference>
<dbReference type="InterPro" id="IPR050369">
    <property type="entry name" value="RBOH/FRE"/>
</dbReference>
<proteinExistence type="predicted"/>
<dbReference type="Pfam" id="PF01794">
    <property type="entry name" value="Ferric_reduct"/>
    <property type="match status" value="1"/>
</dbReference>
<keyword evidence="3 6" id="KW-1133">Transmembrane helix</keyword>
<dbReference type="InterPro" id="IPR013130">
    <property type="entry name" value="Fe3_Rdtase_TM_dom"/>
</dbReference>
<dbReference type="Proteomes" id="UP001419268">
    <property type="component" value="Unassembled WGS sequence"/>
</dbReference>
<dbReference type="PANTHER" id="PTHR11972:SF79">
    <property type="entry name" value="FERRIC REDUCTION OXIDASE 4-RELATED"/>
    <property type="match status" value="1"/>
</dbReference>
<dbReference type="CDD" id="cd06186">
    <property type="entry name" value="NOX_Duox_like_FAD_NADP"/>
    <property type="match status" value="1"/>
</dbReference>
<dbReference type="InterPro" id="IPR017927">
    <property type="entry name" value="FAD-bd_FR_type"/>
</dbReference>
<dbReference type="InterPro" id="IPR017938">
    <property type="entry name" value="Riboflavin_synthase-like_b-brl"/>
</dbReference>
<evidence type="ECO:0000259" key="7">
    <source>
        <dbReference type="PROSITE" id="PS51384"/>
    </source>
</evidence>
<sequence length="537" mass="61195">MLGVLFFPVTRGSSLLPLVGLTSESSIKYHIWLGHISMVFFTLHSVGFVIYYALVHDMAKLLEWSKNSISNVAGEIVFVFCLVMWATSIARVRIKMFELFFYMHQLYALYILFFVLHVGIAYSCMILPGIFLFLIDRYLRFLQSRHKAQLVSAHILPCGVVELHVSKSQGLRYAPMSIMFINIPSISKLQWHPFTVTSDCNLEMNKLSILIKCEGNWSRALYKRLHSPMEQLCVSIEGPYGPTSLPFLRYDSLVMVSGGSGIAAFIPIIKDIAYKSTTQNYPIQQILIICSFKRTSDLAMLDLLLPTDTNNTALDISNIKLKIQAYVTREEQELNVVTDKKLHTIWFKHDPTLAPVTTILGRNSWLWLGAIISSSFTIFLLFLAILTRYYIYPMDQNTDKIYHFSGRALWNMFFICSCVVVTASFAFMWNKKQALEELKQSKGMNNDTPKPIMSVSNNSFNKSERDLESLQHEQLIKKATMMHFGGRPNLKKILSNCEGSSVGVLVCGPREMRHEVAKLCSNGSTNNLHFEAISFNW</sequence>
<dbReference type="PANTHER" id="PTHR11972">
    <property type="entry name" value="NADPH OXIDASE"/>
    <property type="match status" value="1"/>
</dbReference>
<evidence type="ECO:0000256" key="2">
    <source>
        <dbReference type="ARBA" id="ARBA00022692"/>
    </source>
</evidence>
<dbReference type="SUPFAM" id="SSF63380">
    <property type="entry name" value="Riboflavin synthase domain-like"/>
    <property type="match status" value="1"/>
</dbReference>
<keyword evidence="4" id="KW-0560">Oxidoreductase</keyword>
<dbReference type="GO" id="GO:0005886">
    <property type="term" value="C:plasma membrane"/>
    <property type="evidence" value="ECO:0007669"/>
    <property type="project" value="TreeGrafter"/>
</dbReference>
<evidence type="ECO:0000256" key="6">
    <source>
        <dbReference type="SAM" id="Phobius"/>
    </source>
</evidence>
<feature type="transmembrane region" description="Helical" evidence="6">
    <location>
        <begin position="76"/>
        <end position="94"/>
    </location>
</feature>
<evidence type="ECO:0000313" key="9">
    <source>
        <dbReference type="Proteomes" id="UP001419268"/>
    </source>
</evidence>
<feature type="domain" description="FAD-binding FR-type" evidence="7">
    <location>
        <begin position="143"/>
        <end position="246"/>
    </location>
</feature>
<dbReference type="SFLD" id="SFLDG01168">
    <property type="entry name" value="Ferric_reductase_subgroup_(FRE"/>
    <property type="match status" value="1"/>
</dbReference>
<dbReference type="AlphaFoldDB" id="A0AAP0EM78"/>
<feature type="transmembrane region" description="Helical" evidence="6">
    <location>
        <begin position="365"/>
        <end position="389"/>
    </location>
</feature>
<dbReference type="Gene3D" id="3.40.50.80">
    <property type="entry name" value="Nucleotide-binding domain of ferredoxin-NADP reductase (FNR) module"/>
    <property type="match status" value="2"/>
</dbReference>
<keyword evidence="9" id="KW-1185">Reference proteome</keyword>
<dbReference type="Pfam" id="PF08022">
    <property type="entry name" value="FAD_binding_8"/>
    <property type="match status" value="1"/>
</dbReference>
<dbReference type="PROSITE" id="PS51384">
    <property type="entry name" value="FAD_FR"/>
    <property type="match status" value="1"/>
</dbReference>
<dbReference type="EMBL" id="JBBNAG010000011">
    <property type="protein sequence ID" value="KAK9094730.1"/>
    <property type="molecule type" value="Genomic_DNA"/>
</dbReference>
<evidence type="ECO:0000256" key="5">
    <source>
        <dbReference type="ARBA" id="ARBA00023136"/>
    </source>
</evidence>